<dbReference type="SUPFAM" id="SSF56529">
    <property type="entry name" value="FAH"/>
    <property type="match status" value="1"/>
</dbReference>
<organism evidence="13 14">
    <name type="scientific">Flavobacterium pokkalii</name>
    <dbReference type="NCBI Taxonomy" id="1940408"/>
    <lineage>
        <taxon>Bacteria</taxon>
        <taxon>Pseudomonadati</taxon>
        <taxon>Bacteroidota</taxon>
        <taxon>Flavobacteriia</taxon>
        <taxon>Flavobacteriales</taxon>
        <taxon>Flavobacteriaceae</taxon>
        <taxon>Flavobacterium</taxon>
    </lineage>
</organism>
<evidence type="ECO:0000256" key="5">
    <source>
        <dbReference type="ARBA" id="ARBA00022723"/>
    </source>
</evidence>
<dbReference type="EC" id="3.7.1.2" evidence="4"/>
<name>A0ABR7URC2_9FLAO</name>
<evidence type="ECO:0000256" key="6">
    <source>
        <dbReference type="ARBA" id="ARBA00022801"/>
    </source>
</evidence>
<evidence type="ECO:0000256" key="3">
    <source>
        <dbReference type="ARBA" id="ARBA00004782"/>
    </source>
</evidence>
<dbReference type="EMBL" id="NASZ01000014">
    <property type="protein sequence ID" value="MBD0725460.1"/>
    <property type="molecule type" value="Genomic_DNA"/>
</dbReference>
<gene>
    <name evidence="13" type="ORF">B6A10_09745</name>
</gene>
<keyword evidence="9" id="KW-0828">Tyrosine catabolism</keyword>
<reference evidence="13 14" key="1">
    <citation type="journal article" date="2020" name="Microbiol. Res.">
        <title>Flavobacterium pokkalii sp. nov., a novel plant growth promoting native rhizobacteria isolated from pokkali rice grown in coastal saline affected agricultural regions of southern India, Kerala.</title>
        <authorList>
            <person name="Menon R.R."/>
            <person name="Kumari S."/>
            <person name="Viver T."/>
            <person name="Rameshkumar N."/>
        </authorList>
    </citation>
    <scope>NUCLEOTIDE SEQUENCE [LARGE SCALE GENOMIC DNA]</scope>
    <source>
        <strain evidence="13 14">L1I52</strain>
    </source>
</reference>
<dbReference type="Proteomes" id="UP000661715">
    <property type="component" value="Unassembled WGS sequence"/>
</dbReference>
<dbReference type="RefSeq" id="WP_188220731.1">
    <property type="nucleotide sequence ID" value="NZ_NASZ01000014.1"/>
</dbReference>
<dbReference type="PANTHER" id="PTHR43069">
    <property type="entry name" value="FUMARYLACETOACETASE"/>
    <property type="match status" value="1"/>
</dbReference>
<dbReference type="SUPFAM" id="SSF63433">
    <property type="entry name" value="Fumarylacetoacetate hydrolase, FAH, N-terminal domain"/>
    <property type="match status" value="1"/>
</dbReference>
<keyword evidence="5" id="KW-0479">Metal-binding</keyword>
<dbReference type="InterPro" id="IPR015377">
    <property type="entry name" value="Fumarylacetoacetase_N"/>
</dbReference>
<proteinExistence type="predicted"/>
<evidence type="ECO:0000256" key="4">
    <source>
        <dbReference type="ARBA" id="ARBA00012094"/>
    </source>
</evidence>
<evidence type="ECO:0000256" key="2">
    <source>
        <dbReference type="ARBA" id="ARBA00001946"/>
    </source>
</evidence>
<dbReference type="InterPro" id="IPR036663">
    <property type="entry name" value="Fumarylacetoacetase_C_sf"/>
</dbReference>
<comment type="cofactor">
    <cofactor evidence="1">
        <name>Ca(2+)</name>
        <dbReference type="ChEBI" id="CHEBI:29108"/>
    </cofactor>
</comment>
<comment type="caution">
    <text evidence="13">The sequence shown here is derived from an EMBL/GenBank/DDBJ whole genome shotgun (WGS) entry which is preliminary data.</text>
</comment>
<keyword evidence="8" id="KW-0460">Magnesium</keyword>
<evidence type="ECO:0000256" key="9">
    <source>
        <dbReference type="ARBA" id="ARBA00022878"/>
    </source>
</evidence>
<evidence type="ECO:0000259" key="12">
    <source>
        <dbReference type="Pfam" id="PF09298"/>
    </source>
</evidence>
<dbReference type="NCBIfam" id="TIGR01266">
    <property type="entry name" value="fum_ac_acetase"/>
    <property type="match status" value="1"/>
</dbReference>
<dbReference type="Gene3D" id="3.90.850.10">
    <property type="entry name" value="Fumarylacetoacetase-like, C-terminal domain"/>
    <property type="match status" value="1"/>
</dbReference>
<feature type="domain" description="Fumarylacetoacetase-like C-terminal" evidence="11">
    <location>
        <begin position="126"/>
        <end position="408"/>
    </location>
</feature>
<keyword evidence="7" id="KW-0106">Calcium</keyword>
<feature type="domain" description="Fumarylacetoacetase N-terminal" evidence="12">
    <location>
        <begin position="19"/>
        <end position="120"/>
    </location>
</feature>
<dbReference type="InterPro" id="IPR011234">
    <property type="entry name" value="Fumarylacetoacetase-like_C"/>
</dbReference>
<sequence length="421" mass="47275">MNQPKSWIEIPENSDFTLANIPFGVYSKGKGHFAVATAIGEYIVDLDMLHKAGYFGLLELPKNIFSSRYLNPFIALGKEKTNAVRKYIQELFTKGSTLEKDSKSLVNVLHKQQEVKMLLPVKVRNYTDFYSSKEHATNVGVMFRDPENALLPNWLHMPVGYHGRASSIVVSETLIHRPNGQIKDPAKDKPDFGPSKRLDFELEMAFVIGKETQLGDMVSVNKAEEYIFGMMLFNDWSARDIQVWEYVPLGPFLGKNFASSVSPWIVTLEALEPYRTKAPEQSVEVLPYLKEKQRTTFDIQLEVAIATKEAKETVVCQSNFKHLYWTMPQQLAHHTINGCNIEIGDMYASGTISGTTPESFGSMLELAWKGSKPLQLADGSTRVFIQDGDKVIMRGHAGEGTQRVGFGCVQTEVLPAKNIEI</sequence>
<protein>
    <recommendedName>
        <fullName evidence="4">fumarylacetoacetase</fullName>
        <ecNumber evidence="4">3.7.1.2</ecNumber>
    </recommendedName>
</protein>
<keyword evidence="10" id="KW-0585">Phenylalanine catabolism</keyword>
<evidence type="ECO:0000259" key="11">
    <source>
        <dbReference type="Pfam" id="PF01557"/>
    </source>
</evidence>
<dbReference type="Pfam" id="PF09298">
    <property type="entry name" value="FAA_hydrolase_N"/>
    <property type="match status" value="1"/>
</dbReference>
<evidence type="ECO:0000256" key="10">
    <source>
        <dbReference type="ARBA" id="ARBA00023232"/>
    </source>
</evidence>
<comment type="pathway">
    <text evidence="3">Amino-acid degradation; L-phenylalanine degradation; acetoacetate and fumarate from L-phenylalanine: step 6/6.</text>
</comment>
<accession>A0ABR7URC2</accession>
<dbReference type="Pfam" id="PF01557">
    <property type="entry name" value="FAA_hydrolase"/>
    <property type="match status" value="1"/>
</dbReference>
<evidence type="ECO:0000256" key="1">
    <source>
        <dbReference type="ARBA" id="ARBA00001913"/>
    </source>
</evidence>
<keyword evidence="14" id="KW-1185">Reference proteome</keyword>
<dbReference type="InterPro" id="IPR036462">
    <property type="entry name" value="Fumarylacetoacetase_N_sf"/>
</dbReference>
<evidence type="ECO:0000256" key="8">
    <source>
        <dbReference type="ARBA" id="ARBA00022842"/>
    </source>
</evidence>
<evidence type="ECO:0000313" key="13">
    <source>
        <dbReference type="EMBL" id="MBD0725460.1"/>
    </source>
</evidence>
<comment type="cofactor">
    <cofactor evidence="2">
        <name>Mg(2+)</name>
        <dbReference type="ChEBI" id="CHEBI:18420"/>
    </cofactor>
</comment>
<evidence type="ECO:0000256" key="7">
    <source>
        <dbReference type="ARBA" id="ARBA00022837"/>
    </source>
</evidence>
<dbReference type="PANTHER" id="PTHR43069:SF2">
    <property type="entry name" value="FUMARYLACETOACETASE"/>
    <property type="match status" value="1"/>
</dbReference>
<dbReference type="Gene3D" id="2.30.30.230">
    <property type="entry name" value="Fumarylacetoacetase, N-terminal domain"/>
    <property type="match status" value="1"/>
</dbReference>
<keyword evidence="6" id="KW-0378">Hydrolase</keyword>
<dbReference type="InterPro" id="IPR005959">
    <property type="entry name" value="Fumarylacetoacetase"/>
</dbReference>
<evidence type="ECO:0000313" key="14">
    <source>
        <dbReference type="Proteomes" id="UP000661715"/>
    </source>
</evidence>